<feature type="region of interest" description="Disordered" evidence="7">
    <location>
        <begin position="848"/>
        <end position="1117"/>
    </location>
</feature>
<feature type="transmembrane region" description="Helical" evidence="8">
    <location>
        <begin position="334"/>
        <end position="363"/>
    </location>
</feature>
<name>A0AAN9YMU4_9PEZI</name>
<feature type="compositionally biased region" description="Polar residues" evidence="7">
    <location>
        <begin position="686"/>
        <end position="708"/>
    </location>
</feature>
<feature type="compositionally biased region" description="Polar residues" evidence="7">
    <location>
        <begin position="727"/>
        <end position="743"/>
    </location>
</feature>
<reference evidence="10 11" key="1">
    <citation type="submission" date="2024-02" db="EMBL/GenBank/DDBJ databases">
        <title>De novo assembly and annotation of 12 fungi associated with fruit tree decline syndrome in Ontario, Canada.</title>
        <authorList>
            <person name="Sulman M."/>
            <person name="Ellouze W."/>
            <person name="Ilyukhin E."/>
        </authorList>
    </citation>
    <scope>NUCLEOTIDE SEQUENCE [LARGE SCALE GENOMIC DNA]</scope>
    <source>
        <strain evidence="10 11">M11/M66-122</strain>
    </source>
</reference>
<dbReference type="InterPro" id="IPR010308">
    <property type="entry name" value="TRP_C"/>
</dbReference>
<evidence type="ECO:0000259" key="9">
    <source>
        <dbReference type="SMART" id="SM01320"/>
    </source>
</evidence>
<keyword evidence="4" id="KW-0732">Signal</keyword>
<dbReference type="InterPro" id="IPR032800">
    <property type="entry name" value="TRP_N"/>
</dbReference>
<gene>
    <name evidence="10" type="ORF">SLS62_008568</name>
</gene>
<comment type="subcellular location">
    <subcellularLocation>
        <location evidence="1">Membrane</location>
        <topology evidence="1">Multi-pass membrane protein</topology>
    </subcellularLocation>
</comment>
<dbReference type="GO" id="GO:0055085">
    <property type="term" value="P:transmembrane transport"/>
    <property type="evidence" value="ECO:0007669"/>
    <property type="project" value="TreeGrafter"/>
</dbReference>
<evidence type="ECO:0000256" key="5">
    <source>
        <dbReference type="ARBA" id="ARBA00022989"/>
    </source>
</evidence>
<feature type="transmembrane region" description="Helical" evidence="8">
    <location>
        <begin position="494"/>
        <end position="514"/>
    </location>
</feature>
<evidence type="ECO:0000256" key="4">
    <source>
        <dbReference type="ARBA" id="ARBA00022729"/>
    </source>
</evidence>
<feature type="region of interest" description="Disordered" evidence="7">
    <location>
        <begin position="678"/>
        <end position="743"/>
    </location>
</feature>
<feature type="transmembrane region" description="Helical" evidence="8">
    <location>
        <begin position="557"/>
        <end position="579"/>
    </location>
</feature>
<evidence type="ECO:0000256" key="1">
    <source>
        <dbReference type="ARBA" id="ARBA00004141"/>
    </source>
</evidence>
<protein>
    <recommendedName>
        <fullName evidence="9">ML-like domain-containing protein</fullName>
    </recommendedName>
</protein>
<keyword evidence="11" id="KW-1185">Reference proteome</keyword>
<evidence type="ECO:0000256" key="3">
    <source>
        <dbReference type="ARBA" id="ARBA00022692"/>
    </source>
</evidence>
<feature type="transmembrane region" description="Helical" evidence="8">
    <location>
        <begin position="414"/>
        <end position="438"/>
    </location>
</feature>
<comment type="caution">
    <text evidence="10">The sequence shown here is derived from an EMBL/GenBank/DDBJ whole genome shotgun (WGS) entry which is preliminary data.</text>
</comment>
<evidence type="ECO:0000256" key="6">
    <source>
        <dbReference type="ARBA" id="ARBA00023136"/>
    </source>
</evidence>
<organism evidence="10 11">
    <name type="scientific">Diatrype stigma</name>
    <dbReference type="NCBI Taxonomy" id="117547"/>
    <lineage>
        <taxon>Eukaryota</taxon>
        <taxon>Fungi</taxon>
        <taxon>Dikarya</taxon>
        <taxon>Ascomycota</taxon>
        <taxon>Pezizomycotina</taxon>
        <taxon>Sordariomycetes</taxon>
        <taxon>Xylariomycetidae</taxon>
        <taxon>Xylariales</taxon>
        <taxon>Diatrypaceae</taxon>
        <taxon>Diatrype</taxon>
    </lineage>
</organism>
<feature type="transmembrane region" description="Helical" evidence="8">
    <location>
        <begin position="526"/>
        <end position="545"/>
    </location>
</feature>
<dbReference type="SMART" id="SM01320">
    <property type="entry name" value="TRP_N"/>
    <property type="match status" value="1"/>
</dbReference>
<comment type="similarity">
    <text evidence="2">Belongs to the transient receptor potential (TRP) ion channel family.</text>
</comment>
<dbReference type="Pfam" id="PF06011">
    <property type="entry name" value="TRP"/>
    <property type="match status" value="1"/>
</dbReference>
<dbReference type="GO" id="GO:0016020">
    <property type="term" value="C:membrane"/>
    <property type="evidence" value="ECO:0007669"/>
    <property type="project" value="UniProtKB-SubCell"/>
</dbReference>
<feature type="transmembrane region" description="Helical" evidence="8">
    <location>
        <begin position="383"/>
        <end position="408"/>
    </location>
</feature>
<dbReference type="EMBL" id="JAKJXP020000081">
    <property type="protein sequence ID" value="KAK7748412.1"/>
    <property type="molecule type" value="Genomic_DNA"/>
</dbReference>
<evidence type="ECO:0000256" key="7">
    <source>
        <dbReference type="SAM" id="MobiDB-lite"/>
    </source>
</evidence>
<evidence type="ECO:0000313" key="10">
    <source>
        <dbReference type="EMBL" id="KAK7748412.1"/>
    </source>
</evidence>
<accession>A0AAN9YMU4</accession>
<feature type="compositionally biased region" description="Acidic residues" evidence="7">
    <location>
        <begin position="918"/>
        <end position="929"/>
    </location>
</feature>
<keyword evidence="5 8" id="KW-1133">Transmembrane helix</keyword>
<feature type="domain" description="ML-like" evidence="9">
    <location>
        <begin position="94"/>
        <end position="273"/>
    </location>
</feature>
<dbReference type="AlphaFoldDB" id="A0AAN9YMU4"/>
<dbReference type="InterPro" id="IPR040241">
    <property type="entry name" value="TRP_Flc/Pkd2-like"/>
</dbReference>
<dbReference type="PANTHER" id="PTHR31145:SF6">
    <property type="entry name" value="INTEGRAL MEMBRANE PROTEIN (AFU_ORTHOLOGUE AFUA_7G01610)"/>
    <property type="match status" value="1"/>
</dbReference>
<dbReference type="PANTHER" id="PTHR31145">
    <property type="entry name" value="INTEGRAL MEMBRANE PROTEIN (AFU_ORTHOLOGUE AFUA_7G01610)"/>
    <property type="match status" value="1"/>
</dbReference>
<dbReference type="Proteomes" id="UP001320420">
    <property type="component" value="Unassembled WGS sequence"/>
</dbReference>
<feature type="compositionally biased region" description="Polar residues" evidence="7">
    <location>
        <begin position="1035"/>
        <end position="1058"/>
    </location>
</feature>
<feature type="transmembrane region" description="Helical" evidence="8">
    <location>
        <begin position="468"/>
        <end position="488"/>
    </location>
</feature>
<keyword evidence="3 8" id="KW-0812">Transmembrane</keyword>
<evidence type="ECO:0000313" key="11">
    <source>
        <dbReference type="Proteomes" id="UP001320420"/>
    </source>
</evidence>
<sequence length="1117" mass="120953">MPKVTTIHSNHYAEASWQKPENETARMLADICCDSKNRRDSVFRLELRADPTTTAVPMTVMTPPSYGRPSRAKPPLLSFKIASFLAACLWTQTISAVLVPFSNCLEHSYVHPDPGNILQLQWAPLFLDAVYETEDPGHNLLLTVWGNVTGRIGTQELPPSTDPSWSDPEGVLWGKIRDQPEPSLPDGERKATTLYSKVDVLTYDPYTLYSNFCDMGFATVVAAILSPWGTNDVFLWTTNYGRDPDLLRLVTPGFGDCLQYLQFIVLTGGLTLDYPGFFQPVVSQGSWSVLMFGQSFVSGAAPWQGLVDGVYVVNGTYGLEKIAQLGGTGQAEDIWAGMMVWLLAIIGAVLVIPQIGFLGRWILRRLKHAPEEDRRAKNVPFSIGNVIRVAFGYFLLPIVALSTFQLVIATRSAGFLVGLAVITLAVVIGFAIWVMYMIATTKPRAHLFDDLPTVLMYGPLYNTFSDEAAAFALIPIILTIMRGIAIGAVQPSGIAQIVILAVCEVILMLTLHAFRPYHSPTSMNAYHAGFSVLRFISLLLMVTFSPNMGITEGPKGWVGYAILVIHAGVLIFGFFLNALQTIIEVIARLAGAGGDDIRGQKRGGLSKIFGARQLSRRVDRRGAQSRQSQLSTVAMLDNAASKGTYGRVRSGSAGSMGILMNQRNSSFLDARSVDAYSGPSGPLGFTPTTPKDSSTFSLPSPGQATRPQPTADPYYRPPRARRATVTEAGSTTPNQKRASQGSIDMTRGANQATADDDFDGPVSGRAAAVPATYTPIFAPQADYSTREIDFYYGVRGPALKSDGYGRRLGTGPADPTSPVATATGWLRGLFGGKTKDKGKGFEVVRSARMPPAMRARGGEFSDETPPEGIPVAMGVLRNGPIESDDEDSTPKAKRKSDTAGSPKGDPANEVDGAGESGESGETEDEEDDIERAKVSKDPPLLPDLDAGESFKVPSRVQSKASRHPSQRTVRPSQPEPEEEVPEVPRKSSKRNSHHDRLSGADFNLTAPPENSRSRTHLTVDTQRGSHPSARLPFDRTNSQKRLSGASSTEPDDYSSQLPSAGLARSGSEERPTSFGHVHHHNISRVDPEQEVDLLGSSAEFVDDPRKPSPNPSVTGRT</sequence>
<evidence type="ECO:0000256" key="2">
    <source>
        <dbReference type="ARBA" id="ARBA00010642"/>
    </source>
</evidence>
<proteinExistence type="inferred from homology"/>
<keyword evidence="6 8" id="KW-0472">Membrane</keyword>
<feature type="compositionally biased region" description="Polar residues" evidence="7">
    <location>
        <begin position="1016"/>
        <end position="1025"/>
    </location>
</feature>
<evidence type="ECO:0000256" key="8">
    <source>
        <dbReference type="SAM" id="Phobius"/>
    </source>
</evidence>